<dbReference type="FunFam" id="1.25.40.10:FF:000366">
    <property type="entry name" value="Pentatricopeptide (PPR) repeat-containing protein"/>
    <property type="match status" value="1"/>
</dbReference>
<dbReference type="Pfam" id="PF20431">
    <property type="entry name" value="E_motif"/>
    <property type="match status" value="1"/>
</dbReference>
<dbReference type="GO" id="GO:0009451">
    <property type="term" value="P:RNA modification"/>
    <property type="evidence" value="ECO:0007669"/>
    <property type="project" value="InterPro"/>
</dbReference>
<gene>
    <name evidence="4" type="ORF">KI387_022310</name>
</gene>
<dbReference type="PROSITE" id="PS51375">
    <property type="entry name" value="PPR"/>
    <property type="match status" value="9"/>
</dbReference>
<proteinExistence type="predicted"/>
<feature type="repeat" description="PPR" evidence="2">
    <location>
        <begin position="267"/>
        <end position="301"/>
    </location>
</feature>
<feature type="repeat" description="PPR" evidence="2">
    <location>
        <begin position="808"/>
        <end position="842"/>
    </location>
</feature>
<dbReference type="FunFam" id="1.25.40.10:FF:000380">
    <property type="entry name" value="Pentatricopeptide repeat-containing protein, chloroplastic"/>
    <property type="match status" value="1"/>
</dbReference>
<evidence type="ECO:0000256" key="2">
    <source>
        <dbReference type="PROSITE-ProRule" id="PRU00708"/>
    </source>
</evidence>
<evidence type="ECO:0000256" key="1">
    <source>
        <dbReference type="ARBA" id="ARBA00022737"/>
    </source>
</evidence>
<feature type="repeat" description="PPR" evidence="2">
    <location>
        <begin position="570"/>
        <end position="604"/>
    </location>
</feature>
<accession>A0AA38L495</accession>
<name>A0AA38L495_TAXCH</name>
<dbReference type="Pfam" id="PF13041">
    <property type="entry name" value="PPR_2"/>
    <property type="match status" value="3"/>
</dbReference>
<dbReference type="InterPro" id="IPR046848">
    <property type="entry name" value="E_motif"/>
</dbReference>
<feature type="non-terminal residue" evidence="4">
    <location>
        <position position="957"/>
    </location>
</feature>
<evidence type="ECO:0000313" key="4">
    <source>
        <dbReference type="EMBL" id="KAH9313683.1"/>
    </source>
</evidence>
<sequence length="957" mass="107540">MALFATASVLPRHLLLGGRQRRHACAQQQQKMKCNKTRVSITHGSSVYNTTRAAVIEGSKELALDSSSIDEKMGMLCKQGNLKRATQMLNLMDLQGVQVNSDTYATLLQACAKRKDIEHGEFVHSHMLKNSFEPDIYLANNLVTMYAKCGSIEDARKVFDEMPQRNVVSWTVMIVVYVQKLYYGEALELFNQMILVGTVPDQFVLASVLRACAELVALDWGKQLHVCVIKNGFGLNVFVGSALVSLYAKCGSIESARKMFEDTPQQDAVSWNTMIAGYVHGGQAEEAIKLFCKGVGKKMELNDYIFSTVIKASTDLADIKFGMQVHAQMIKFSFKSNVYAGSALITFYAMCQNPEDAYKVFVRLHKQDLVSWTAIIAGYAQNGYGEKALYLFYQLQRTGMNPDDFICASILQVCSNLGLVGKAKEMHACIMKSKFRNTVSVWSALITAYVKCGRIEDAYQVFQKMHERNLISWTAIIAGYNQHGLLDESLVLFSQMQLEGIKPNLLTLTCMLDCCASSTQLEHGQRIHAYIIKSGHELDISMKNALVSMYGECGNVEDAYKVFNEICERDVVSWTAMSAGYTHNGDGEEALKLFREMQQTGLKPNQFTFTSVFSAISTLTSLDQGKELHAYITRIGFELDVAVGNALITMYSKCGSINYAYEVFHQMPQRDMLSWNAMVAGYAQHGYGKKALQLFEQMQRADMKPNHITFVGVLSACSHSGLVNEGLDFFDSMNRDHGIVPRVEHYACMVDLLGRAGYLHEAEHIINTMPCKPNDCVWRSLLGSCRIHGNEKLGIYAAECLLELQPQDDAAYVLLSNIYAAAGRWDDVTRVRRLMKEMGVEKEPGFSWITVRNKVHAFVARDRSHPQRERIYAKLEELSEQIKEAGYVPDTKCVLHDVDEEQKEHYLRYHSERLAMAFGLISLPFGIPIRIFKNLRVCGDCHAVTKFVSKIVDVEII</sequence>
<dbReference type="InterPro" id="IPR032867">
    <property type="entry name" value="DYW_dom"/>
</dbReference>
<dbReference type="GO" id="GO:0008270">
    <property type="term" value="F:zinc ion binding"/>
    <property type="evidence" value="ECO:0007669"/>
    <property type="project" value="InterPro"/>
</dbReference>
<evidence type="ECO:0000259" key="3">
    <source>
        <dbReference type="Pfam" id="PF14432"/>
    </source>
</evidence>
<dbReference type="Pfam" id="PF20430">
    <property type="entry name" value="Eplus_motif"/>
    <property type="match status" value="1"/>
</dbReference>
<feature type="repeat" description="PPR" evidence="2">
    <location>
        <begin position="438"/>
        <end position="472"/>
    </location>
</feature>
<feature type="repeat" description="PPR" evidence="2">
    <location>
        <begin position="368"/>
        <end position="402"/>
    </location>
</feature>
<dbReference type="InterPro" id="IPR002885">
    <property type="entry name" value="PPR_rpt"/>
</dbReference>
<dbReference type="Proteomes" id="UP000824469">
    <property type="component" value="Unassembled WGS sequence"/>
</dbReference>
<dbReference type="Gene3D" id="1.25.40.10">
    <property type="entry name" value="Tetratricopeptide repeat domain"/>
    <property type="match status" value="6"/>
</dbReference>
<feature type="repeat" description="PPR" evidence="2">
    <location>
        <begin position="135"/>
        <end position="169"/>
    </location>
</feature>
<comment type="caution">
    <text evidence="4">The sequence shown here is derived from an EMBL/GenBank/DDBJ whole genome shotgun (WGS) entry which is preliminary data.</text>
</comment>
<dbReference type="FunFam" id="1.25.40.10:FF:000073">
    <property type="entry name" value="Pentatricopeptide repeat-containing protein chloroplastic"/>
    <property type="match status" value="4"/>
</dbReference>
<keyword evidence="1" id="KW-0677">Repeat</keyword>
<dbReference type="PANTHER" id="PTHR47926:SF533">
    <property type="entry name" value="DYW DOMAIN-CONTAINING PROTEIN"/>
    <property type="match status" value="1"/>
</dbReference>
<feature type="repeat" description="PPR" evidence="2">
    <location>
        <begin position="539"/>
        <end position="569"/>
    </location>
</feature>
<dbReference type="SUPFAM" id="SSF48452">
    <property type="entry name" value="TPR-like"/>
    <property type="match status" value="1"/>
</dbReference>
<protein>
    <recommendedName>
        <fullName evidence="3">DYW domain-containing protein</fullName>
    </recommendedName>
</protein>
<dbReference type="Pfam" id="PF14432">
    <property type="entry name" value="DYW_deaminase"/>
    <property type="match status" value="1"/>
</dbReference>
<dbReference type="EMBL" id="JAHRHJ020000005">
    <property type="protein sequence ID" value="KAH9313683.1"/>
    <property type="molecule type" value="Genomic_DNA"/>
</dbReference>
<dbReference type="OMA" id="WITVRNK"/>
<evidence type="ECO:0000313" key="5">
    <source>
        <dbReference type="Proteomes" id="UP000824469"/>
    </source>
</evidence>
<dbReference type="InterPro" id="IPR046849">
    <property type="entry name" value="E2_motif"/>
</dbReference>
<dbReference type="PANTHER" id="PTHR47926">
    <property type="entry name" value="PENTATRICOPEPTIDE REPEAT-CONTAINING PROTEIN"/>
    <property type="match status" value="1"/>
</dbReference>
<dbReference type="FunFam" id="1.25.40.10:FF:000031">
    <property type="entry name" value="Pentatricopeptide repeat-containing protein mitochondrial"/>
    <property type="match status" value="1"/>
</dbReference>
<dbReference type="NCBIfam" id="TIGR00756">
    <property type="entry name" value="PPR"/>
    <property type="match status" value="11"/>
</dbReference>
<dbReference type="InterPro" id="IPR046960">
    <property type="entry name" value="PPR_At4g14850-like_plant"/>
</dbReference>
<feature type="domain" description="DYW" evidence="3">
    <location>
        <begin position="886"/>
        <end position="957"/>
    </location>
</feature>
<dbReference type="AlphaFoldDB" id="A0AA38L495"/>
<dbReference type="InterPro" id="IPR011990">
    <property type="entry name" value="TPR-like_helical_dom_sf"/>
</dbReference>
<reference evidence="4 5" key="1">
    <citation type="journal article" date="2021" name="Nat. Plants">
        <title>The Taxus genome provides insights into paclitaxel biosynthesis.</title>
        <authorList>
            <person name="Xiong X."/>
            <person name="Gou J."/>
            <person name="Liao Q."/>
            <person name="Li Y."/>
            <person name="Zhou Q."/>
            <person name="Bi G."/>
            <person name="Li C."/>
            <person name="Du R."/>
            <person name="Wang X."/>
            <person name="Sun T."/>
            <person name="Guo L."/>
            <person name="Liang H."/>
            <person name="Lu P."/>
            <person name="Wu Y."/>
            <person name="Zhang Z."/>
            <person name="Ro D.K."/>
            <person name="Shang Y."/>
            <person name="Huang S."/>
            <person name="Yan J."/>
        </authorList>
    </citation>
    <scope>NUCLEOTIDE SEQUENCE [LARGE SCALE GENOMIC DNA]</scope>
    <source>
        <strain evidence="4">Ta-2019</strain>
    </source>
</reference>
<feature type="repeat" description="PPR" evidence="2">
    <location>
        <begin position="671"/>
        <end position="705"/>
    </location>
</feature>
<organism evidence="4 5">
    <name type="scientific">Taxus chinensis</name>
    <name type="common">Chinese yew</name>
    <name type="synonym">Taxus wallichiana var. chinensis</name>
    <dbReference type="NCBI Taxonomy" id="29808"/>
    <lineage>
        <taxon>Eukaryota</taxon>
        <taxon>Viridiplantae</taxon>
        <taxon>Streptophyta</taxon>
        <taxon>Embryophyta</taxon>
        <taxon>Tracheophyta</taxon>
        <taxon>Spermatophyta</taxon>
        <taxon>Pinopsida</taxon>
        <taxon>Pinidae</taxon>
        <taxon>Conifers II</taxon>
        <taxon>Cupressales</taxon>
        <taxon>Taxaceae</taxon>
        <taxon>Taxus</taxon>
    </lineage>
</organism>
<keyword evidence="5" id="KW-1185">Reference proteome</keyword>
<feature type="repeat" description="PPR" evidence="2">
    <location>
        <begin position="100"/>
        <end position="134"/>
    </location>
</feature>
<dbReference type="GO" id="GO:0003723">
    <property type="term" value="F:RNA binding"/>
    <property type="evidence" value="ECO:0007669"/>
    <property type="project" value="InterPro"/>
</dbReference>
<dbReference type="Pfam" id="PF01535">
    <property type="entry name" value="PPR"/>
    <property type="match status" value="6"/>
</dbReference>